<organism evidence="1">
    <name type="scientific">freshwater metagenome</name>
    <dbReference type="NCBI Taxonomy" id="449393"/>
    <lineage>
        <taxon>unclassified sequences</taxon>
        <taxon>metagenomes</taxon>
        <taxon>ecological metagenomes</taxon>
    </lineage>
</organism>
<dbReference type="EMBL" id="CAEZVD010000107">
    <property type="protein sequence ID" value="CAB4625875.1"/>
    <property type="molecule type" value="Genomic_DNA"/>
</dbReference>
<dbReference type="PANTHER" id="PTHR30283:SF4">
    <property type="entry name" value="PEROXIDE STRESS RESISTANCE PROTEIN YAAA"/>
    <property type="match status" value="1"/>
</dbReference>
<dbReference type="InterPro" id="IPR005583">
    <property type="entry name" value="YaaA"/>
</dbReference>
<dbReference type="PANTHER" id="PTHR30283">
    <property type="entry name" value="PEROXIDE STRESS RESPONSE PROTEIN YAAA"/>
    <property type="match status" value="1"/>
</dbReference>
<evidence type="ECO:0000313" key="1">
    <source>
        <dbReference type="EMBL" id="CAB4625875.1"/>
    </source>
</evidence>
<dbReference type="AlphaFoldDB" id="A0A6J6IN36"/>
<proteinExistence type="predicted"/>
<dbReference type="GO" id="GO:0033194">
    <property type="term" value="P:response to hydroperoxide"/>
    <property type="evidence" value="ECO:0007669"/>
    <property type="project" value="TreeGrafter"/>
</dbReference>
<name>A0A6J6IN36_9ZZZZ</name>
<gene>
    <name evidence="1" type="ORF">UFOPK1909_00878</name>
</gene>
<accession>A0A6J6IN36</accession>
<protein>
    <submittedName>
        <fullName evidence="1">Unannotated protein</fullName>
    </submittedName>
</protein>
<sequence>MLFLIPPSETKATGGTSINIIQAHQTFGGLDPVRDQVLEAYIKATGDSAIKNAPTMPAIHRYTGTLYSAIHGRGLKGTPTANNVLSADELARARSMVLIQSALFGVIAATDLIPNYKVSPSKLICGINLKRIWPEPHNNFAWARLEAGPIIDLRSKSYADLAPLPEHLDAYSVTVFVERADGKLEQLNHFNKKAKGQLVRAALVSKEPPTTIAALKACAKKSGLRLEVRAKEITLITKDAT</sequence>
<dbReference type="Pfam" id="PF03883">
    <property type="entry name" value="H2O2_YaaD"/>
    <property type="match status" value="1"/>
</dbReference>
<dbReference type="GO" id="GO:0005829">
    <property type="term" value="C:cytosol"/>
    <property type="evidence" value="ECO:0007669"/>
    <property type="project" value="TreeGrafter"/>
</dbReference>
<reference evidence="1" key="1">
    <citation type="submission" date="2020-05" db="EMBL/GenBank/DDBJ databases">
        <authorList>
            <person name="Chiriac C."/>
            <person name="Salcher M."/>
            <person name="Ghai R."/>
            <person name="Kavagutti S V."/>
        </authorList>
    </citation>
    <scope>NUCLEOTIDE SEQUENCE</scope>
</reference>